<keyword evidence="5" id="KW-1185">Reference proteome</keyword>
<dbReference type="InterPro" id="IPR036388">
    <property type="entry name" value="WH-like_DNA-bd_sf"/>
</dbReference>
<dbReference type="Proteomes" id="UP001344906">
    <property type="component" value="Unassembled WGS sequence"/>
</dbReference>
<dbReference type="InterPro" id="IPR051534">
    <property type="entry name" value="CBASS_pafABC_assoc_protein"/>
</dbReference>
<dbReference type="PROSITE" id="PS52050">
    <property type="entry name" value="WYL"/>
    <property type="match status" value="1"/>
</dbReference>
<accession>A0ABQ6G218</accession>
<evidence type="ECO:0000259" key="1">
    <source>
        <dbReference type="Pfam" id="PF08279"/>
    </source>
</evidence>
<organism evidence="4 5">
    <name type="scientific">Dictyobacter halimunensis</name>
    <dbReference type="NCBI Taxonomy" id="3026934"/>
    <lineage>
        <taxon>Bacteria</taxon>
        <taxon>Bacillati</taxon>
        <taxon>Chloroflexota</taxon>
        <taxon>Ktedonobacteria</taxon>
        <taxon>Ktedonobacterales</taxon>
        <taxon>Dictyobacteraceae</taxon>
        <taxon>Dictyobacter</taxon>
    </lineage>
</organism>
<dbReference type="InterPro" id="IPR013196">
    <property type="entry name" value="HTH_11"/>
</dbReference>
<dbReference type="RefSeq" id="WP_338256991.1">
    <property type="nucleotide sequence ID" value="NZ_BSRI01000002.1"/>
</dbReference>
<sequence length="307" mass="34833">MNRVDRLTAILLLLQGGKRSAGDLARHFEVSRRTIQRDIDALCEMGIPVAADLGVAGGYSLPPDYSLPPLALTLHEALLLRMALSSISQLGEMPFKRERETLLAKVQTLLPRRERTHLDQVAQTLSLDVPSRPYQTPFLEHLLECATRERWVMAEYRSEKGTSWQTLLPLRLRTSAGLWYCEAYSFERGETRVYRVDRFLSVRATAPPQMEQPPEPIRHTDPSFPEVRIHLTARGVMKLERVEHLASRLQMQENGEGLLCMHLRPADYDWLVGVLLGMGTDAQVLEPAELRLQLQQAARALVDHCAQ</sequence>
<dbReference type="PANTHER" id="PTHR34580">
    <property type="match status" value="1"/>
</dbReference>
<dbReference type="Pfam" id="PF13280">
    <property type="entry name" value="WYL"/>
    <property type="match status" value="1"/>
</dbReference>
<gene>
    <name evidence="4" type="ORF">KDH_68590</name>
</gene>
<evidence type="ECO:0000259" key="2">
    <source>
        <dbReference type="Pfam" id="PF13280"/>
    </source>
</evidence>
<feature type="domain" description="WYL" evidence="2">
    <location>
        <begin position="138"/>
        <end position="203"/>
    </location>
</feature>
<dbReference type="PIRSF" id="PIRSF016838">
    <property type="entry name" value="PafC"/>
    <property type="match status" value="1"/>
</dbReference>
<dbReference type="InterPro" id="IPR036390">
    <property type="entry name" value="WH_DNA-bd_sf"/>
</dbReference>
<feature type="domain" description="Helix-turn-helix type 11" evidence="1">
    <location>
        <begin position="6"/>
        <end position="59"/>
    </location>
</feature>
<comment type="caution">
    <text evidence="4">The sequence shown here is derived from an EMBL/GenBank/DDBJ whole genome shotgun (WGS) entry which is preliminary data.</text>
</comment>
<reference evidence="4 5" key="1">
    <citation type="submission" date="2023-02" db="EMBL/GenBank/DDBJ databases">
        <title>Dictyobacter halimunensis sp. nov., a new member of the class Ktedonobacteria from forest soil in a geothermal area.</title>
        <authorList>
            <person name="Rachmania M.K."/>
            <person name="Ningsih F."/>
            <person name="Sakai Y."/>
            <person name="Yabe S."/>
            <person name="Yokota A."/>
            <person name="Sjamsuridzal W."/>
        </authorList>
    </citation>
    <scope>NUCLEOTIDE SEQUENCE [LARGE SCALE GENOMIC DNA]</scope>
    <source>
        <strain evidence="4 5">S3.2.2.5</strain>
    </source>
</reference>
<dbReference type="InterPro" id="IPR028349">
    <property type="entry name" value="PafC-like"/>
</dbReference>
<evidence type="ECO:0000313" key="4">
    <source>
        <dbReference type="EMBL" id="GLV60036.1"/>
    </source>
</evidence>
<protein>
    <submittedName>
        <fullName evidence="4">DeoR family transcriptional regulator</fullName>
    </submittedName>
</protein>
<feature type="domain" description="WCX" evidence="3">
    <location>
        <begin position="226"/>
        <end position="301"/>
    </location>
</feature>
<evidence type="ECO:0000313" key="5">
    <source>
        <dbReference type="Proteomes" id="UP001344906"/>
    </source>
</evidence>
<dbReference type="SUPFAM" id="SSF46785">
    <property type="entry name" value="Winged helix' DNA-binding domain"/>
    <property type="match status" value="1"/>
</dbReference>
<dbReference type="Pfam" id="PF08279">
    <property type="entry name" value="HTH_11"/>
    <property type="match status" value="1"/>
</dbReference>
<dbReference type="InterPro" id="IPR057727">
    <property type="entry name" value="WCX_dom"/>
</dbReference>
<dbReference type="Gene3D" id="1.10.10.10">
    <property type="entry name" value="Winged helix-like DNA-binding domain superfamily/Winged helix DNA-binding domain"/>
    <property type="match status" value="1"/>
</dbReference>
<dbReference type="EMBL" id="BSRI01000002">
    <property type="protein sequence ID" value="GLV60036.1"/>
    <property type="molecule type" value="Genomic_DNA"/>
</dbReference>
<dbReference type="InterPro" id="IPR026881">
    <property type="entry name" value="WYL_dom"/>
</dbReference>
<proteinExistence type="predicted"/>
<evidence type="ECO:0000259" key="3">
    <source>
        <dbReference type="Pfam" id="PF25583"/>
    </source>
</evidence>
<dbReference type="PANTHER" id="PTHR34580:SF3">
    <property type="entry name" value="PROTEIN PAFB"/>
    <property type="match status" value="1"/>
</dbReference>
<name>A0ABQ6G218_9CHLR</name>
<dbReference type="Pfam" id="PF25583">
    <property type="entry name" value="WCX"/>
    <property type="match status" value="1"/>
</dbReference>